<feature type="region of interest" description="Disordered" evidence="1">
    <location>
        <begin position="343"/>
        <end position="366"/>
    </location>
</feature>
<sequence>HLYKIRRFLVVLCLQQHYNEPEDLKAFVQAYGYTKEARRFPVLMRNIFTILVQRHFQGVELQSLADLRVGTVCLTPRCVCLYQRSREQFRSASMTVAVRGRPLQCNVPEWVAYSLLTREHAREQAQMRPIDVALRYEVVPQPRQRLELQGLTMYQHHLVQCVTSRLVPLVHSAAQIALTAASDFLQALIDSYDEYWGTVGVPRNLTAIAAAIMLDKSLHIYTSMKSGKVTHCWHIAVLLCMCLSTQSASSSCERIGSLLHNLEDGESRISAGRIADRLRLKVAGVEAIGGARDELLISNIVETLSSFNKDPLIQKAAMAKRRKKGQEVTGSLSISVRVEKSNDKAESSMLPSVSLQRGAEGAEDSLGGEGSIMMSDFAKQLQHLQIRILVFDDLHQQCVTGFGNPGLEAQSASSSRDMSYHEIESDVGLILIADGMSFICALKTLEAEWKAAGSPTTSASSSEQPDDVTMFDERLVQIFQTGLSCDTVSFIDDDPATRTAWFSSVHDEECNRGLVLIWKFISFKATSLSQKLRVVSTAVTRSNGDVDKAITSLIELLGTGAKSRVQKWARAYRHLPKELQSELIRFDSVPQGYVWDNHYLMGSGVNGRLRLAPDLAIQALELVKKDSQQQ</sequence>
<evidence type="ECO:0000313" key="3">
    <source>
        <dbReference type="Proteomes" id="UP000649617"/>
    </source>
</evidence>
<feature type="non-terminal residue" evidence="2">
    <location>
        <position position="1"/>
    </location>
</feature>
<evidence type="ECO:0000256" key="1">
    <source>
        <dbReference type="SAM" id="MobiDB-lite"/>
    </source>
</evidence>
<dbReference type="EMBL" id="CAJNIZ010006719">
    <property type="protein sequence ID" value="CAE7252264.1"/>
    <property type="molecule type" value="Genomic_DNA"/>
</dbReference>
<protein>
    <submittedName>
        <fullName evidence="2">Uncharacterized protein</fullName>
    </submittedName>
</protein>
<reference evidence="2" key="1">
    <citation type="submission" date="2021-02" db="EMBL/GenBank/DDBJ databases">
        <authorList>
            <person name="Dougan E. K."/>
            <person name="Rhodes N."/>
            <person name="Thang M."/>
            <person name="Chan C."/>
        </authorList>
    </citation>
    <scope>NUCLEOTIDE SEQUENCE</scope>
</reference>
<gene>
    <name evidence="2" type="ORF">SPIL2461_LOCUS4920</name>
</gene>
<dbReference type="OrthoDB" id="423095at2759"/>
<dbReference type="AlphaFoldDB" id="A0A812M4X7"/>
<comment type="caution">
    <text evidence="2">The sequence shown here is derived from an EMBL/GenBank/DDBJ whole genome shotgun (WGS) entry which is preliminary data.</text>
</comment>
<accession>A0A812M4X7</accession>
<keyword evidence="3" id="KW-1185">Reference proteome</keyword>
<dbReference type="Proteomes" id="UP000649617">
    <property type="component" value="Unassembled WGS sequence"/>
</dbReference>
<evidence type="ECO:0000313" key="2">
    <source>
        <dbReference type="EMBL" id="CAE7252264.1"/>
    </source>
</evidence>
<organism evidence="2 3">
    <name type="scientific">Symbiodinium pilosum</name>
    <name type="common">Dinoflagellate</name>
    <dbReference type="NCBI Taxonomy" id="2952"/>
    <lineage>
        <taxon>Eukaryota</taxon>
        <taxon>Sar</taxon>
        <taxon>Alveolata</taxon>
        <taxon>Dinophyceae</taxon>
        <taxon>Suessiales</taxon>
        <taxon>Symbiodiniaceae</taxon>
        <taxon>Symbiodinium</taxon>
    </lineage>
</organism>
<name>A0A812M4X7_SYMPI</name>
<proteinExistence type="predicted"/>